<dbReference type="InterPro" id="IPR029058">
    <property type="entry name" value="AB_hydrolase_fold"/>
</dbReference>
<dbReference type="Pfam" id="PF01764">
    <property type="entry name" value="Lipase_3"/>
    <property type="match status" value="1"/>
</dbReference>
<dbReference type="InterPro" id="IPR002921">
    <property type="entry name" value="Fungal_lipase-type"/>
</dbReference>
<accession>A0A225DCM4</accession>
<evidence type="ECO:0000313" key="2">
    <source>
        <dbReference type="EMBL" id="OWK35066.1"/>
    </source>
</evidence>
<comment type="caution">
    <text evidence="2">The sequence shown here is derived from an EMBL/GenBank/DDBJ whole genome shotgun (WGS) entry which is preliminary data.</text>
</comment>
<dbReference type="SUPFAM" id="SSF53474">
    <property type="entry name" value="alpha/beta-Hydrolases"/>
    <property type="match status" value="1"/>
</dbReference>
<dbReference type="AlphaFoldDB" id="A0A225DCM4"/>
<protein>
    <recommendedName>
        <fullName evidence="1">Fungal lipase-type domain-containing protein</fullName>
    </recommendedName>
</protein>
<reference evidence="3" key="1">
    <citation type="submission" date="2017-06" db="EMBL/GenBank/DDBJ databases">
        <title>Genome analysis of Fimbriiglobus ruber SP5, the first member of the order Planctomycetales with confirmed chitinolytic capability.</title>
        <authorList>
            <person name="Ravin N.V."/>
            <person name="Rakitin A.L."/>
            <person name="Ivanova A.A."/>
            <person name="Beletsky A.V."/>
            <person name="Kulichevskaya I.S."/>
            <person name="Mardanov A.V."/>
            <person name="Dedysh S.N."/>
        </authorList>
    </citation>
    <scope>NUCLEOTIDE SEQUENCE [LARGE SCALE GENOMIC DNA]</scope>
    <source>
        <strain evidence="3">SP5</strain>
    </source>
</reference>
<name>A0A225DCM4_9BACT</name>
<proteinExistence type="predicted"/>
<dbReference type="Gene3D" id="3.40.50.1820">
    <property type="entry name" value="alpha/beta hydrolase"/>
    <property type="match status" value="1"/>
</dbReference>
<dbReference type="Proteomes" id="UP000214646">
    <property type="component" value="Unassembled WGS sequence"/>
</dbReference>
<organism evidence="2 3">
    <name type="scientific">Fimbriiglobus ruber</name>
    <dbReference type="NCBI Taxonomy" id="1908690"/>
    <lineage>
        <taxon>Bacteria</taxon>
        <taxon>Pseudomonadati</taxon>
        <taxon>Planctomycetota</taxon>
        <taxon>Planctomycetia</taxon>
        <taxon>Gemmatales</taxon>
        <taxon>Gemmataceae</taxon>
        <taxon>Fimbriiglobus</taxon>
    </lineage>
</organism>
<gene>
    <name evidence="2" type="ORF">FRUB_09908</name>
</gene>
<dbReference type="OrthoDB" id="5522031at2"/>
<feature type="domain" description="Fungal lipase-type" evidence="1">
    <location>
        <begin position="152"/>
        <end position="241"/>
    </location>
</feature>
<dbReference type="EMBL" id="NIDE01000019">
    <property type="protein sequence ID" value="OWK35066.1"/>
    <property type="molecule type" value="Genomic_DNA"/>
</dbReference>
<keyword evidence="3" id="KW-1185">Reference proteome</keyword>
<evidence type="ECO:0000259" key="1">
    <source>
        <dbReference type="Pfam" id="PF01764"/>
    </source>
</evidence>
<evidence type="ECO:0000313" key="3">
    <source>
        <dbReference type="Proteomes" id="UP000214646"/>
    </source>
</evidence>
<dbReference type="GO" id="GO:0006629">
    <property type="term" value="P:lipid metabolic process"/>
    <property type="evidence" value="ECO:0007669"/>
    <property type="project" value="InterPro"/>
</dbReference>
<sequence length="360" mass="38582">MGTFTPEQTVFTLSMMANLGTGQIGTQDQIENYLDTALKAGLAQLQTELGTWEVVWGPAVYESLSSVRADNAMYVARDTSNPGRYVVAIAATNAYSAYDWIIEDAFVARQVAWEYGTAPGLTPKVSDGTHIGLSKLQQLRPAPVFPGATTTLDEFFKSLPTGPLDITTAGHSLGGALAPVTALWLSDTRSQWDPDGRATISCLASAGPTPGNQDLVTYYEASPLGTKTNCIRNAIDVVPHAWAAADLQMIPNFYLPLIQPDLTIKGLVEAARLSSLKGNYTQIPASKVLPGVPDSSQFDAGASVLHNFAKQMAFQHVDVYFPLLGIGQLSNLLADARANAQTGLEAKLTALKQKLLRRIL</sequence>